<organism evidence="1 3">
    <name type="scientific">Penicillium brevicompactum</name>
    <dbReference type="NCBI Taxonomy" id="5074"/>
    <lineage>
        <taxon>Eukaryota</taxon>
        <taxon>Fungi</taxon>
        <taxon>Dikarya</taxon>
        <taxon>Ascomycota</taxon>
        <taxon>Pezizomycotina</taxon>
        <taxon>Eurotiomycetes</taxon>
        <taxon>Eurotiomycetidae</taxon>
        <taxon>Eurotiales</taxon>
        <taxon>Aspergillaceae</taxon>
        <taxon>Penicillium</taxon>
    </lineage>
</organism>
<reference evidence="1" key="2">
    <citation type="journal article" date="2023" name="IMA Fungus">
        <title>Comparative genomic study of the Penicillium genus elucidates a diverse pangenome and 15 lateral gene transfer events.</title>
        <authorList>
            <person name="Petersen C."/>
            <person name="Sorensen T."/>
            <person name="Nielsen M.R."/>
            <person name="Sondergaard T.E."/>
            <person name="Sorensen J.L."/>
            <person name="Fitzpatrick D.A."/>
            <person name="Frisvad J.C."/>
            <person name="Nielsen K.L."/>
        </authorList>
    </citation>
    <scope>NUCLEOTIDE SEQUENCE</scope>
    <source>
        <strain evidence="1">IBT 35673</strain>
        <strain evidence="2">IBT 35675</strain>
    </source>
</reference>
<evidence type="ECO:0000313" key="4">
    <source>
        <dbReference type="Proteomes" id="UP001148299"/>
    </source>
</evidence>
<protein>
    <recommendedName>
        <fullName evidence="5">SnoaL-like domain-containing protein</fullName>
    </recommendedName>
</protein>
<evidence type="ECO:0008006" key="5">
    <source>
        <dbReference type="Google" id="ProtNLM"/>
    </source>
</evidence>
<reference evidence="1" key="1">
    <citation type="submission" date="2022-12" db="EMBL/GenBank/DDBJ databases">
        <authorList>
            <person name="Petersen C."/>
        </authorList>
    </citation>
    <scope>NUCLEOTIDE SEQUENCE</scope>
    <source>
        <strain evidence="1">IBT 35673</strain>
        <strain evidence="2">IBT 35675</strain>
    </source>
</reference>
<dbReference type="EMBL" id="JAPZBR010000003">
    <property type="protein sequence ID" value="KAJ5357474.1"/>
    <property type="molecule type" value="Genomic_DNA"/>
</dbReference>
<keyword evidence="4" id="KW-1185">Reference proteome</keyword>
<comment type="caution">
    <text evidence="1">The sequence shown here is derived from an EMBL/GenBank/DDBJ whole genome shotgun (WGS) entry which is preliminary data.</text>
</comment>
<proteinExistence type="predicted"/>
<dbReference type="AlphaFoldDB" id="A0A9W9UDR1"/>
<evidence type="ECO:0000313" key="1">
    <source>
        <dbReference type="EMBL" id="KAJ5334796.1"/>
    </source>
</evidence>
<gene>
    <name evidence="1" type="ORF">N7452_007199</name>
    <name evidence="2" type="ORF">N7541_004632</name>
</gene>
<dbReference type="Proteomes" id="UP001147695">
    <property type="component" value="Unassembled WGS sequence"/>
</dbReference>
<dbReference type="Gene3D" id="3.10.450.50">
    <property type="match status" value="1"/>
</dbReference>
<dbReference type="EMBL" id="JAPZBQ010000004">
    <property type="protein sequence ID" value="KAJ5334796.1"/>
    <property type="molecule type" value="Genomic_DNA"/>
</dbReference>
<evidence type="ECO:0000313" key="2">
    <source>
        <dbReference type="EMBL" id="KAJ5357474.1"/>
    </source>
</evidence>
<evidence type="ECO:0000313" key="3">
    <source>
        <dbReference type="Proteomes" id="UP001147695"/>
    </source>
</evidence>
<dbReference type="Proteomes" id="UP001148299">
    <property type="component" value="Unassembled WGS sequence"/>
</dbReference>
<sequence length="173" mass="19575">MERQLLQEPVQDLLDAFKNPDPEDPDQLLSTFTTNPKPLAHEHGLPQLAPFLGRSFQGQEGISTYFDLLSSYLDIENMTFEPEETWIIDESCMAVSLRGTATFIWKQTQQAWDETFSYRIKVAEDVSDDAEKHGSLKVSEYQVWADTGAAYLASLGELQKHGSQDDIQIDSDL</sequence>
<accession>A0A9W9UDR1</accession>
<name>A0A9W9UDR1_PENBR</name>